<dbReference type="Proteomes" id="UP000636709">
    <property type="component" value="Unassembled WGS sequence"/>
</dbReference>
<keyword evidence="4" id="KW-1185">Reference proteome</keyword>
<sequence>MTKSKATDVSTTTIVRPGPVIDFLRFNQDIKDTSRIDWGKVTAIMLLLCYLVSLQRYRALTVPQRSSLVEKSRKNPSKRKSDLSSLKAGNGQDLIVRNGRWNFNHKVSILLVVVLIYVLSSILISVSDSILYSVLQKLIELVKVNTWVAVNFSTQWNVQDLVDRLIRCGGTKGIVGPCLHLIFHIFVKSSTIELFDLQKIQPVHTIFEESLQRRELRGTPEDRVNNMIISRFGQRFLISVQIFSYVFFQSERTVTFMVCLACPFFNQAKFRLVYKLIMRPYLDCVDLARAMEAKGTTRPTHYHVLHDEIGFSPNDLEELVHSLSYVYDTDTACNPK</sequence>
<dbReference type="InterPro" id="IPR003165">
    <property type="entry name" value="Piwi"/>
</dbReference>
<protein>
    <recommendedName>
        <fullName evidence="2">Piwi domain-containing protein</fullName>
    </recommendedName>
</protein>
<accession>A0A835KE47</accession>
<dbReference type="Gene3D" id="3.30.420.10">
    <property type="entry name" value="Ribonuclease H-like superfamily/Ribonuclease H"/>
    <property type="match status" value="1"/>
</dbReference>
<dbReference type="OrthoDB" id="10252740at2759"/>
<dbReference type="InterPro" id="IPR036397">
    <property type="entry name" value="RNaseH_sf"/>
</dbReference>
<dbReference type="GO" id="GO:0003676">
    <property type="term" value="F:nucleic acid binding"/>
    <property type="evidence" value="ECO:0007669"/>
    <property type="project" value="InterPro"/>
</dbReference>
<feature type="domain" description="Piwi" evidence="2">
    <location>
        <begin position="279"/>
        <end position="328"/>
    </location>
</feature>
<evidence type="ECO:0000259" key="2">
    <source>
        <dbReference type="Pfam" id="PF02171"/>
    </source>
</evidence>
<gene>
    <name evidence="3" type="ORF">HU200_021229</name>
</gene>
<name>A0A835KE47_9POAL</name>
<keyword evidence="1" id="KW-0812">Transmembrane</keyword>
<comment type="caution">
    <text evidence="3">The sequence shown here is derived from an EMBL/GenBank/DDBJ whole genome shotgun (WGS) entry which is preliminary data.</text>
</comment>
<evidence type="ECO:0000313" key="3">
    <source>
        <dbReference type="EMBL" id="KAF8724209.1"/>
    </source>
</evidence>
<keyword evidence="1" id="KW-1133">Transmembrane helix</keyword>
<evidence type="ECO:0000256" key="1">
    <source>
        <dbReference type="SAM" id="Phobius"/>
    </source>
</evidence>
<keyword evidence="1" id="KW-0472">Membrane</keyword>
<dbReference type="AlphaFoldDB" id="A0A835KE47"/>
<dbReference type="EMBL" id="JACEFO010001663">
    <property type="protein sequence ID" value="KAF8724209.1"/>
    <property type="molecule type" value="Genomic_DNA"/>
</dbReference>
<dbReference type="PANTHER" id="PTHR22891">
    <property type="entry name" value="EUKARYOTIC TRANSLATION INITIATION FACTOR 2C"/>
    <property type="match status" value="1"/>
</dbReference>
<organism evidence="3 4">
    <name type="scientific">Digitaria exilis</name>
    <dbReference type="NCBI Taxonomy" id="1010633"/>
    <lineage>
        <taxon>Eukaryota</taxon>
        <taxon>Viridiplantae</taxon>
        <taxon>Streptophyta</taxon>
        <taxon>Embryophyta</taxon>
        <taxon>Tracheophyta</taxon>
        <taxon>Spermatophyta</taxon>
        <taxon>Magnoliopsida</taxon>
        <taxon>Liliopsida</taxon>
        <taxon>Poales</taxon>
        <taxon>Poaceae</taxon>
        <taxon>PACMAD clade</taxon>
        <taxon>Panicoideae</taxon>
        <taxon>Panicodae</taxon>
        <taxon>Paniceae</taxon>
        <taxon>Anthephorinae</taxon>
        <taxon>Digitaria</taxon>
    </lineage>
</organism>
<evidence type="ECO:0000313" key="4">
    <source>
        <dbReference type="Proteomes" id="UP000636709"/>
    </source>
</evidence>
<dbReference type="SUPFAM" id="SSF53098">
    <property type="entry name" value="Ribonuclease H-like"/>
    <property type="match status" value="1"/>
</dbReference>
<proteinExistence type="predicted"/>
<feature type="transmembrane region" description="Helical" evidence="1">
    <location>
        <begin position="107"/>
        <end position="126"/>
    </location>
</feature>
<dbReference type="Pfam" id="PF02171">
    <property type="entry name" value="Piwi"/>
    <property type="match status" value="1"/>
</dbReference>
<reference evidence="3" key="1">
    <citation type="submission" date="2020-07" db="EMBL/GenBank/DDBJ databases">
        <title>Genome sequence and genetic diversity analysis of an under-domesticated orphan crop, white fonio (Digitaria exilis).</title>
        <authorList>
            <person name="Bennetzen J.L."/>
            <person name="Chen S."/>
            <person name="Ma X."/>
            <person name="Wang X."/>
            <person name="Yssel A.E.J."/>
            <person name="Chaluvadi S.R."/>
            <person name="Johnson M."/>
            <person name="Gangashetty P."/>
            <person name="Hamidou F."/>
            <person name="Sanogo M.D."/>
            <person name="Zwaenepoel A."/>
            <person name="Wallace J."/>
            <person name="Van De Peer Y."/>
            <person name="Van Deynze A."/>
        </authorList>
    </citation>
    <scope>NUCLEOTIDE SEQUENCE</scope>
    <source>
        <tissue evidence="3">Leaves</tissue>
    </source>
</reference>
<dbReference type="InterPro" id="IPR012337">
    <property type="entry name" value="RNaseH-like_sf"/>
</dbReference>